<evidence type="ECO:0000256" key="2">
    <source>
        <dbReference type="ARBA" id="ARBA00022801"/>
    </source>
</evidence>
<dbReference type="EMBL" id="GBEZ01023510">
    <property type="protein sequence ID" value="JAC63382.1"/>
    <property type="molecule type" value="Transcribed_RNA"/>
</dbReference>
<comment type="similarity">
    <text evidence="1">Belongs to the peptidase S33 family.</text>
</comment>
<gene>
    <name evidence="5" type="ORF">TSPGSL018_20810</name>
</gene>
<accession>A0A061QRS4</accession>
<dbReference type="PANTHER" id="PTHR43248">
    <property type="entry name" value="2-SUCCINYL-6-HYDROXY-2,4-CYCLOHEXADIENE-1-CARBOXYLATE SYNTHASE"/>
    <property type="match status" value="1"/>
</dbReference>
<dbReference type="GO" id="GO:0008233">
    <property type="term" value="F:peptidase activity"/>
    <property type="evidence" value="ECO:0007669"/>
    <property type="project" value="InterPro"/>
</dbReference>
<dbReference type="InterPro" id="IPR051601">
    <property type="entry name" value="Serine_prot/Carboxylest_S33"/>
</dbReference>
<reference evidence="5" key="1">
    <citation type="submission" date="2014-05" db="EMBL/GenBank/DDBJ databases">
        <title>The transcriptome of the halophilic microalga Tetraselmis sp. GSL018 isolated from the Great Salt Lake, Utah.</title>
        <authorList>
            <person name="Jinkerson R.E."/>
            <person name="D'Adamo S."/>
            <person name="Posewitz M.C."/>
        </authorList>
    </citation>
    <scope>NUCLEOTIDE SEQUENCE</scope>
    <source>
        <strain evidence="5">GSL018</strain>
    </source>
</reference>
<proteinExistence type="inferred from homology"/>
<keyword evidence="2" id="KW-0378">Hydrolase</keyword>
<organism evidence="5">
    <name type="scientific">Tetraselmis sp. GSL018</name>
    <dbReference type="NCBI Taxonomy" id="582737"/>
    <lineage>
        <taxon>Eukaryota</taxon>
        <taxon>Viridiplantae</taxon>
        <taxon>Chlorophyta</taxon>
        <taxon>core chlorophytes</taxon>
        <taxon>Chlorodendrophyceae</taxon>
        <taxon>Chlorodendrales</taxon>
        <taxon>Chlorodendraceae</taxon>
        <taxon>Tetraselmis</taxon>
    </lineage>
</organism>
<dbReference type="SUPFAM" id="SSF53474">
    <property type="entry name" value="alpha/beta-Hydrolases"/>
    <property type="match status" value="1"/>
</dbReference>
<dbReference type="Gene3D" id="3.40.50.1820">
    <property type="entry name" value="alpha/beta hydrolase"/>
    <property type="match status" value="1"/>
</dbReference>
<dbReference type="AlphaFoldDB" id="A0A061QRS4"/>
<dbReference type="PANTHER" id="PTHR43248:SF2">
    <property type="entry name" value="PROLYL AMINOPEPTIDASE"/>
    <property type="match status" value="1"/>
</dbReference>
<evidence type="ECO:0000256" key="1">
    <source>
        <dbReference type="ARBA" id="ARBA00010088"/>
    </source>
</evidence>
<evidence type="ECO:0000256" key="3">
    <source>
        <dbReference type="SAM" id="MobiDB-lite"/>
    </source>
</evidence>
<feature type="domain" description="AB hydrolase-1" evidence="4">
    <location>
        <begin position="164"/>
        <end position="286"/>
    </location>
</feature>
<dbReference type="InterPro" id="IPR000073">
    <property type="entry name" value="AB_hydrolase_1"/>
</dbReference>
<sequence>MPFKTRVIGQLCMPLSGVSAYLLKHQSRLCITRPTVHFRPPPISRTEQCRHRFVLGRDLRKPSSSLMATRNHSSRPTKRAKTGAPGSCPKAAGGQGKDSFLQVTPESGEDVEGSGSFQVPGLKLTDRFFEVPLDHWDPSDGRTITVFAREVAAHGRAHRELPYLLYLQGGPGFESPRPTQAGGWLKAAAAHFRVVLLDQRGTGRSTPVDASNLGRAGDASAQAEYLSHFRAPSIVADCELIRRQIVPAGNMDGRWSILGQSFGGFCCVTYLSFAPEGLTEVFLTGGVPPLVASPC</sequence>
<evidence type="ECO:0000259" key="4">
    <source>
        <dbReference type="Pfam" id="PF00561"/>
    </source>
</evidence>
<dbReference type="InterPro" id="IPR002410">
    <property type="entry name" value="Peptidase_S33"/>
</dbReference>
<evidence type="ECO:0000313" key="5">
    <source>
        <dbReference type="EMBL" id="JAC63382.1"/>
    </source>
</evidence>
<feature type="compositionally biased region" description="Basic residues" evidence="3">
    <location>
        <begin position="72"/>
        <end position="81"/>
    </location>
</feature>
<dbReference type="GO" id="GO:0006508">
    <property type="term" value="P:proteolysis"/>
    <property type="evidence" value="ECO:0007669"/>
    <property type="project" value="InterPro"/>
</dbReference>
<dbReference type="InterPro" id="IPR029058">
    <property type="entry name" value="AB_hydrolase_fold"/>
</dbReference>
<dbReference type="PRINTS" id="PR00793">
    <property type="entry name" value="PROAMNOPTASE"/>
</dbReference>
<feature type="region of interest" description="Disordered" evidence="3">
    <location>
        <begin position="64"/>
        <end position="116"/>
    </location>
</feature>
<feature type="non-terminal residue" evidence="5">
    <location>
        <position position="295"/>
    </location>
</feature>
<dbReference type="Pfam" id="PF00561">
    <property type="entry name" value="Abhydrolase_1"/>
    <property type="match status" value="1"/>
</dbReference>
<protein>
    <submittedName>
        <fullName evidence="5">Proline iminopeptidase</fullName>
    </submittedName>
</protein>
<name>A0A061QRS4_9CHLO</name>